<proteinExistence type="predicted"/>
<dbReference type="EMBL" id="CP038799">
    <property type="protein sequence ID" value="QIV80531.1"/>
    <property type="molecule type" value="Genomic_DNA"/>
</dbReference>
<accession>A0A6H0S1G0</accession>
<evidence type="ECO:0000256" key="1">
    <source>
        <dbReference type="SAM" id="Phobius"/>
    </source>
</evidence>
<sequence>MSVTSRARAVTRTGVKVQRRIVIAQALFWPTMILTGAALGTAAVIVVRRRRALPHPDPVPVRPVDTAVG</sequence>
<protein>
    <submittedName>
        <fullName evidence="2">Uncharacterized protein</fullName>
    </submittedName>
</protein>
<dbReference type="Proteomes" id="UP000501849">
    <property type="component" value="Chromosome"/>
</dbReference>
<reference evidence="2 3" key="1">
    <citation type="submission" date="2019-04" db="EMBL/GenBank/DDBJ databases">
        <title>Draft, Whole-Genome Sequence of the Anthracene-degrading Mycobacterium frederiksbergense LB501T, Isolated from a Polycyclic Aromatic Hydrocarbon (PAH)-Contaminated Soil.</title>
        <authorList>
            <person name="Augelletti F."/>
        </authorList>
    </citation>
    <scope>NUCLEOTIDE SEQUENCE [LARGE SCALE GENOMIC DNA]</scope>
    <source>
        <strain evidence="2 3">LB 501T</strain>
    </source>
</reference>
<dbReference type="KEGG" id="mfre:EXE63_06205"/>
<feature type="transmembrane region" description="Helical" evidence="1">
    <location>
        <begin position="21"/>
        <end position="47"/>
    </location>
</feature>
<keyword evidence="1" id="KW-1133">Transmembrane helix</keyword>
<organism evidence="2 3">
    <name type="scientific">Mycolicibacterium frederiksbergense</name>
    <dbReference type="NCBI Taxonomy" id="117567"/>
    <lineage>
        <taxon>Bacteria</taxon>
        <taxon>Bacillati</taxon>
        <taxon>Actinomycetota</taxon>
        <taxon>Actinomycetes</taxon>
        <taxon>Mycobacteriales</taxon>
        <taxon>Mycobacteriaceae</taxon>
        <taxon>Mycolicibacterium</taxon>
    </lineage>
</organism>
<gene>
    <name evidence="2" type="ORF">EXE63_06205</name>
</gene>
<evidence type="ECO:0000313" key="3">
    <source>
        <dbReference type="Proteomes" id="UP000501849"/>
    </source>
</evidence>
<keyword evidence="1" id="KW-0812">Transmembrane</keyword>
<evidence type="ECO:0000313" key="2">
    <source>
        <dbReference type="EMBL" id="QIV80531.1"/>
    </source>
</evidence>
<keyword evidence="1" id="KW-0472">Membrane</keyword>
<keyword evidence="3" id="KW-1185">Reference proteome</keyword>
<dbReference type="RefSeq" id="WP_168141242.1">
    <property type="nucleotide sequence ID" value="NZ_CBCSDT010000003.1"/>
</dbReference>
<dbReference type="AlphaFoldDB" id="A0A6H0S1G0"/>
<name>A0A6H0S1G0_9MYCO</name>